<feature type="transmembrane region" description="Helical" evidence="5">
    <location>
        <begin position="272"/>
        <end position="291"/>
    </location>
</feature>
<feature type="transmembrane region" description="Helical" evidence="5">
    <location>
        <begin position="145"/>
        <end position="165"/>
    </location>
</feature>
<evidence type="ECO:0000256" key="1">
    <source>
        <dbReference type="ARBA" id="ARBA00004141"/>
    </source>
</evidence>
<reference evidence="7 8" key="1">
    <citation type="journal article" date="2016" name="Int. J. Syst. Evol. Microbiol.">
        <title>Chitinibacter fontanus sp. nov., isolated from a spring.</title>
        <authorList>
            <person name="Sheu S.Y."/>
            <person name="Li Y.S."/>
            <person name="Young C.C."/>
            <person name="Chen W.M."/>
        </authorList>
    </citation>
    <scope>NUCLEOTIDE SEQUENCE [LARGE SCALE GENOMIC DNA]</scope>
    <source>
        <strain evidence="7 8">STM-7</strain>
    </source>
</reference>
<dbReference type="InterPro" id="IPR037185">
    <property type="entry name" value="EmrE-like"/>
</dbReference>
<keyword evidence="3 5" id="KW-1133">Transmembrane helix</keyword>
<organism evidence="7 8">
    <name type="scientific">Chitinibacter fontanus</name>
    <dbReference type="NCBI Taxonomy" id="1737446"/>
    <lineage>
        <taxon>Bacteria</taxon>
        <taxon>Pseudomonadati</taxon>
        <taxon>Pseudomonadota</taxon>
        <taxon>Betaproteobacteria</taxon>
        <taxon>Neisseriales</taxon>
        <taxon>Chitinibacteraceae</taxon>
        <taxon>Chitinibacter</taxon>
    </lineage>
</organism>
<evidence type="ECO:0000313" key="8">
    <source>
        <dbReference type="Proteomes" id="UP000510822"/>
    </source>
</evidence>
<feature type="domain" description="EamA" evidence="6">
    <location>
        <begin position="6"/>
        <end position="131"/>
    </location>
</feature>
<feature type="transmembrane region" description="Helical" evidence="5">
    <location>
        <begin position="219"/>
        <end position="239"/>
    </location>
</feature>
<evidence type="ECO:0000256" key="5">
    <source>
        <dbReference type="SAM" id="Phobius"/>
    </source>
</evidence>
<gene>
    <name evidence="7" type="ORF">HZU75_02235</name>
</gene>
<feature type="transmembrane region" description="Helical" evidence="5">
    <location>
        <begin position="114"/>
        <end position="133"/>
    </location>
</feature>
<dbReference type="PANTHER" id="PTHR32322">
    <property type="entry name" value="INNER MEMBRANE TRANSPORTER"/>
    <property type="match status" value="1"/>
</dbReference>
<feature type="transmembrane region" description="Helical" evidence="5">
    <location>
        <begin position="7"/>
        <end position="27"/>
    </location>
</feature>
<comment type="subcellular location">
    <subcellularLocation>
        <location evidence="1">Membrane</location>
        <topology evidence="1">Multi-pass membrane protein</topology>
    </subcellularLocation>
</comment>
<dbReference type="GO" id="GO:0016020">
    <property type="term" value="C:membrane"/>
    <property type="evidence" value="ECO:0007669"/>
    <property type="project" value="UniProtKB-SubCell"/>
</dbReference>
<dbReference type="EMBL" id="CP058952">
    <property type="protein sequence ID" value="QLI80449.1"/>
    <property type="molecule type" value="Genomic_DNA"/>
</dbReference>
<proteinExistence type="predicted"/>
<protein>
    <submittedName>
        <fullName evidence="7">EamA family transporter</fullName>
    </submittedName>
</protein>
<dbReference type="InterPro" id="IPR050638">
    <property type="entry name" value="AA-Vitamin_Transporters"/>
</dbReference>
<dbReference type="PANTHER" id="PTHR32322:SF9">
    <property type="entry name" value="AMINO-ACID METABOLITE EFFLUX PUMP-RELATED"/>
    <property type="match status" value="1"/>
</dbReference>
<evidence type="ECO:0000256" key="3">
    <source>
        <dbReference type="ARBA" id="ARBA00022989"/>
    </source>
</evidence>
<dbReference type="SUPFAM" id="SSF103481">
    <property type="entry name" value="Multidrug resistance efflux transporter EmrE"/>
    <property type="match status" value="2"/>
</dbReference>
<feature type="transmembrane region" description="Helical" evidence="5">
    <location>
        <begin position="33"/>
        <end position="51"/>
    </location>
</feature>
<dbReference type="RefSeq" id="WP_180307589.1">
    <property type="nucleotide sequence ID" value="NZ_CP058952.1"/>
</dbReference>
<dbReference type="InterPro" id="IPR000620">
    <property type="entry name" value="EamA_dom"/>
</dbReference>
<sequence>MPWRDLLLALVVVSTWGFNFVVIRWGLQGLPPLLLGALRFLLVALPAVFFIPRPAIPAKYWLGYGVVWGVGQFGCLFTAMKLGMPAGLASVVLQSQAFFTLIFALLLLNERWRWYQLAGLIVAAGGLTLIGLSHGQGLNGQTMTLLGFSLTLCGAAGWALGNILIRHTAKQGIAVKPSSLIIWAALPPLAIFSILTLLVDGPTVVFTALSHLSMQSVLAVLYLALIATILATSIWNDLLQRHSANLVAPFSLLVPWFGLASAALFLHEKLSVQQLLGALILMLGLLLNIFGARLRWPWQVKNA</sequence>
<name>A0A7D5ZEQ4_9NEIS</name>
<accession>A0A7D5ZEQ4</accession>
<evidence type="ECO:0000256" key="4">
    <source>
        <dbReference type="ARBA" id="ARBA00023136"/>
    </source>
</evidence>
<dbReference type="KEGG" id="cfon:HZU75_02235"/>
<keyword evidence="2 5" id="KW-0812">Transmembrane</keyword>
<dbReference type="Proteomes" id="UP000510822">
    <property type="component" value="Chromosome"/>
</dbReference>
<feature type="transmembrane region" description="Helical" evidence="5">
    <location>
        <begin position="86"/>
        <end position="107"/>
    </location>
</feature>
<feature type="domain" description="EamA" evidence="6">
    <location>
        <begin position="146"/>
        <end position="289"/>
    </location>
</feature>
<dbReference type="AlphaFoldDB" id="A0A7D5ZEQ4"/>
<evidence type="ECO:0000259" key="6">
    <source>
        <dbReference type="Pfam" id="PF00892"/>
    </source>
</evidence>
<dbReference type="Pfam" id="PF00892">
    <property type="entry name" value="EamA"/>
    <property type="match status" value="2"/>
</dbReference>
<feature type="transmembrane region" description="Helical" evidence="5">
    <location>
        <begin position="177"/>
        <end position="199"/>
    </location>
</feature>
<evidence type="ECO:0000256" key="2">
    <source>
        <dbReference type="ARBA" id="ARBA00022692"/>
    </source>
</evidence>
<keyword evidence="8" id="KW-1185">Reference proteome</keyword>
<evidence type="ECO:0000313" key="7">
    <source>
        <dbReference type="EMBL" id="QLI80449.1"/>
    </source>
</evidence>
<keyword evidence="4 5" id="KW-0472">Membrane</keyword>
<feature type="transmembrane region" description="Helical" evidence="5">
    <location>
        <begin position="60"/>
        <end position="80"/>
    </location>
</feature>
<feature type="transmembrane region" description="Helical" evidence="5">
    <location>
        <begin position="246"/>
        <end position="266"/>
    </location>
</feature>